<proteinExistence type="predicted"/>
<comment type="caution">
    <text evidence="2">The sequence shown here is derived from an EMBL/GenBank/DDBJ whole genome shotgun (WGS) entry which is preliminary data.</text>
</comment>
<protein>
    <recommendedName>
        <fullName evidence="1">PD-(D/E)XK endonuclease-like domain-containing protein</fullName>
    </recommendedName>
</protein>
<gene>
    <name evidence="2" type="ORF">LCGC14_2043490</name>
</gene>
<evidence type="ECO:0000313" key="2">
    <source>
        <dbReference type="EMBL" id="KKL76573.1"/>
    </source>
</evidence>
<feature type="domain" description="PD-(D/E)XK endonuclease-like" evidence="1">
    <location>
        <begin position="7"/>
        <end position="222"/>
    </location>
</feature>
<evidence type="ECO:0000259" key="1">
    <source>
        <dbReference type="Pfam" id="PF12705"/>
    </source>
</evidence>
<name>A0A0F9ER04_9ZZZZ</name>
<dbReference type="AlphaFoldDB" id="A0A0F9ER04"/>
<feature type="non-terminal residue" evidence="2">
    <location>
        <position position="270"/>
    </location>
</feature>
<dbReference type="Pfam" id="PF12705">
    <property type="entry name" value="PDDEXK_1"/>
    <property type="match status" value="1"/>
</dbReference>
<accession>A0A0F9ER04</accession>
<dbReference type="InterPro" id="IPR038726">
    <property type="entry name" value="PDDEXK_AddAB-type"/>
</dbReference>
<sequence>MGIYNNSKLKLYETCPRLFYLSSVLNLRRKSTYANLDRDEGSLWHEMLALWMNPDDPHRDDLVRDAISTYYEGRVREAELDVEAEVMSERAIYMNNLWDAYLRRYPNETWVVQAVEQKGATCLGDRCYVCGHPYPDKAISGEILSPNCYNCDSAIHYIVGVADALVLENGVFKLVDHKTKGGKSPSISDAFLATFNESRQFTGYMYIFTRVLGRPVAMGIANCIAKLKTIDKRGNPFKRALEIVRTVADFKAYVDDTISLINVIEGELEQ</sequence>
<dbReference type="EMBL" id="LAZR01024003">
    <property type="protein sequence ID" value="KKL76573.1"/>
    <property type="molecule type" value="Genomic_DNA"/>
</dbReference>
<organism evidence="2">
    <name type="scientific">marine sediment metagenome</name>
    <dbReference type="NCBI Taxonomy" id="412755"/>
    <lineage>
        <taxon>unclassified sequences</taxon>
        <taxon>metagenomes</taxon>
        <taxon>ecological metagenomes</taxon>
    </lineage>
</organism>
<reference evidence="2" key="1">
    <citation type="journal article" date="2015" name="Nature">
        <title>Complex archaea that bridge the gap between prokaryotes and eukaryotes.</title>
        <authorList>
            <person name="Spang A."/>
            <person name="Saw J.H."/>
            <person name="Jorgensen S.L."/>
            <person name="Zaremba-Niedzwiedzka K."/>
            <person name="Martijn J."/>
            <person name="Lind A.E."/>
            <person name="van Eijk R."/>
            <person name="Schleper C."/>
            <person name="Guy L."/>
            <person name="Ettema T.J."/>
        </authorList>
    </citation>
    <scope>NUCLEOTIDE SEQUENCE</scope>
</reference>